<dbReference type="Proteomes" id="UP000559256">
    <property type="component" value="Unassembled WGS sequence"/>
</dbReference>
<dbReference type="Pfam" id="PF20415">
    <property type="entry name" value="DUF6699"/>
    <property type="match status" value="1"/>
</dbReference>
<keyword evidence="4" id="KW-1185">Reference proteome</keyword>
<evidence type="ECO:0000313" key="3">
    <source>
        <dbReference type="EMBL" id="KAF5333758.1"/>
    </source>
</evidence>
<name>A0A8H5C439_9AGAR</name>
<feature type="region of interest" description="Disordered" evidence="1">
    <location>
        <begin position="12"/>
        <end position="48"/>
    </location>
</feature>
<proteinExistence type="predicted"/>
<dbReference type="OrthoDB" id="2783256at2759"/>
<evidence type="ECO:0000259" key="2">
    <source>
        <dbReference type="Pfam" id="PF20415"/>
    </source>
</evidence>
<dbReference type="InterPro" id="IPR046522">
    <property type="entry name" value="DUF6699"/>
</dbReference>
<sequence>MPGKHVRFAAAPTFYPTSSSTSTSSTQEPHRRVPRYTTGYNHKPHPPIPTYSSRTSRIHNLLAYSNHPTLHFDVSLPLNAIAFSSSRPSTRSLSESAIDPPVASMTLSIPHITWPVIVTPSNGVFIMVADVLNAIYSTLRSPITKEEYRAIRSPSDLKRVNAAYERRHERIRDDYAAYRERQGGVRRVDFLAGHTRFLGVSSTGRNFILNLS</sequence>
<accession>A0A8H5C439</accession>
<protein>
    <recommendedName>
        <fullName evidence="2">DUF6699 domain-containing protein</fullName>
    </recommendedName>
</protein>
<reference evidence="3 4" key="1">
    <citation type="journal article" date="2020" name="ISME J.">
        <title>Uncovering the hidden diversity of litter-decomposition mechanisms in mushroom-forming fungi.</title>
        <authorList>
            <person name="Floudas D."/>
            <person name="Bentzer J."/>
            <person name="Ahren D."/>
            <person name="Johansson T."/>
            <person name="Persson P."/>
            <person name="Tunlid A."/>
        </authorList>
    </citation>
    <scope>NUCLEOTIDE SEQUENCE [LARGE SCALE GENOMIC DNA]</scope>
    <source>
        <strain evidence="3 4">CBS 291.85</strain>
    </source>
</reference>
<feature type="compositionally biased region" description="Low complexity" evidence="1">
    <location>
        <begin position="17"/>
        <end position="26"/>
    </location>
</feature>
<evidence type="ECO:0000256" key="1">
    <source>
        <dbReference type="SAM" id="MobiDB-lite"/>
    </source>
</evidence>
<feature type="domain" description="DUF6699" evidence="2">
    <location>
        <begin position="70"/>
        <end position="203"/>
    </location>
</feature>
<gene>
    <name evidence="3" type="ORF">D9758_016577</name>
</gene>
<evidence type="ECO:0000313" key="4">
    <source>
        <dbReference type="Proteomes" id="UP000559256"/>
    </source>
</evidence>
<organism evidence="3 4">
    <name type="scientific">Tetrapyrgos nigripes</name>
    <dbReference type="NCBI Taxonomy" id="182062"/>
    <lineage>
        <taxon>Eukaryota</taxon>
        <taxon>Fungi</taxon>
        <taxon>Dikarya</taxon>
        <taxon>Basidiomycota</taxon>
        <taxon>Agaricomycotina</taxon>
        <taxon>Agaricomycetes</taxon>
        <taxon>Agaricomycetidae</taxon>
        <taxon>Agaricales</taxon>
        <taxon>Marasmiineae</taxon>
        <taxon>Marasmiaceae</taxon>
        <taxon>Tetrapyrgos</taxon>
    </lineage>
</organism>
<dbReference type="AlphaFoldDB" id="A0A8H5C439"/>
<dbReference type="EMBL" id="JAACJM010000288">
    <property type="protein sequence ID" value="KAF5333758.1"/>
    <property type="molecule type" value="Genomic_DNA"/>
</dbReference>
<comment type="caution">
    <text evidence="3">The sequence shown here is derived from an EMBL/GenBank/DDBJ whole genome shotgun (WGS) entry which is preliminary data.</text>
</comment>